<organism evidence="6 7">
    <name type="scientific">Candidatus Acidulodesulfobacterium acidiphilum</name>
    <dbReference type="NCBI Taxonomy" id="2597224"/>
    <lineage>
        <taxon>Bacteria</taxon>
        <taxon>Deltaproteobacteria</taxon>
        <taxon>Candidatus Acidulodesulfobacterales</taxon>
        <taxon>Candidatus Acidulodesulfobacterium</taxon>
    </lineage>
</organism>
<dbReference type="Proteomes" id="UP000322454">
    <property type="component" value="Unassembled WGS sequence"/>
</dbReference>
<protein>
    <submittedName>
        <fullName evidence="6">Formate hydrogenlyase</fullName>
    </submittedName>
</protein>
<reference evidence="6 7" key="1">
    <citation type="submission" date="2019-01" db="EMBL/GenBank/DDBJ databases">
        <title>Insights into ecological role of a new deltaproteobacterial order Candidatus Sinidesulfobacterales (Sva0485) by metagenomics and metatranscriptomics.</title>
        <authorList>
            <person name="Tan S."/>
            <person name="Liu J."/>
            <person name="Fang Y."/>
            <person name="Hedlund B."/>
            <person name="Lian Z.-H."/>
            <person name="Huang L.-Y."/>
            <person name="Li J.-T."/>
            <person name="Huang L.-N."/>
            <person name="Li W.-J."/>
            <person name="Jiang H.-C."/>
            <person name="Dong H.-L."/>
            <person name="Shu W.-S."/>
        </authorList>
    </citation>
    <scope>NUCLEOTIDE SEQUENCE [LARGE SCALE GENOMIC DNA]</scope>
    <source>
        <strain evidence="6">AP4</strain>
    </source>
</reference>
<sequence>MSGYLNLCLNSTVFQVFQVLTVILSSPFIAGFISKAEEIIEGKTGPSVFQPYYDLYKLFHKEILIPKDASFVFRSAPFVSFISMILITLLIPVLTAYPLPLGFMGDMLGGAFLFSLSSFFINIASLDLGTSYGGLGSSRATLLAILSEPTLILVFVGVALIAKSTLPYVMLHTITASLPLYFSSPHFMIIAAFFLLFLADTDRRPINASTHAEMSMIEEARILQYSGPYLALLKWAGYMKQFLLLVIFLNVLVFPWGLAVNHTPVSLIIAIATLVIKMLAIGVIAAVIDTAISRLRFFRYQEYFGAAFVLSVLAIMTFQYKGF</sequence>
<evidence type="ECO:0000313" key="6">
    <source>
        <dbReference type="EMBL" id="RZV40349.1"/>
    </source>
</evidence>
<evidence type="ECO:0000256" key="5">
    <source>
        <dbReference type="SAM" id="Phobius"/>
    </source>
</evidence>
<comment type="caution">
    <text evidence="6">The sequence shown here is derived from an EMBL/GenBank/DDBJ whole genome shotgun (WGS) entry which is preliminary data.</text>
</comment>
<comment type="subcellular location">
    <subcellularLocation>
        <location evidence="1">Membrane</location>
        <topology evidence="1">Multi-pass membrane protein</topology>
    </subcellularLocation>
</comment>
<evidence type="ECO:0000313" key="7">
    <source>
        <dbReference type="Proteomes" id="UP000322454"/>
    </source>
</evidence>
<dbReference type="Pfam" id="PF00146">
    <property type="entry name" value="NADHdh"/>
    <property type="match status" value="1"/>
</dbReference>
<dbReference type="GO" id="GO:0005886">
    <property type="term" value="C:plasma membrane"/>
    <property type="evidence" value="ECO:0007669"/>
    <property type="project" value="TreeGrafter"/>
</dbReference>
<evidence type="ECO:0000256" key="4">
    <source>
        <dbReference type="ARBA" id="ARBA00023136"/>
    </source>
</evidence>
<gene>
    <name evidence="6" type="ORF">EVJ48_00045</name>
</gene>
<feature type="transmembrane region" description="Helical" evidence="5">
    <location>
        <begin position="265"/>
        <end position="288"/>
    </location>
</feature>
<feature type="transmembrane region" description="Helical" evidence="5">
    <location>
        <begin position="242"/>
        <end position="259"/>
    </location>
</feature>
<name>A0A520XGP9_9DELT</name>
<dbReference type="InterPro" id="IPR001694">
    <property type="entry name" value="NADH_UbQ_OxRdtase_su1/FPO"/>
</dbReference>
<keyword evidence="2 5" id="KW-0812">Transmembrane</keyword>
<feature type="transmembrane region" description="Helical" evidence="5">
    <location>
        <begin position="140"/>
        <end position="161"/>
    </location>
</feature>
<dbReference type="AlphaFoldDB" id="A0A520XGP9"/>
<feature type="transmembrane region" description="Helical" evidence="5">
    <location>
        <begin position="71"/>
        <end position="95"/>
    </location>
</feature>
<dbReference type="EMBL" id="SHMQ01000001">
    <property type="protein sequence ID" value="RZV40349.1"/>
    <property type="molecule type" value="Genomic_DNA"/>
</dbReference>
<dbReference type="PANTHER" id="PTHR43359:SF1">
    <property type="entry name" value="FORMATE HYDROGENLYASE SUBUNIT 4-RELATED"/>
    <property type="match status" value="1"/>
</dbReference>
<dbReference type="PANTHER" id="PTHR43359">
    <property type="entry name" value="FORMATE HYDROGENLYASE SUBUNIT 4"/>
    <property type="match status" value="1"/>
</dbReference>
<feature type="transmembrane region" description="Helical" evidence="5">
    <location>
        <begin position="300"/>
        <end position="320"/>
    </location>
</feature>
<evidence type="ECO:0000256" key="2">
    <source>
        <dbReference type="ARBA" id="ARBA00022692"/>
    </source>
</evidence>
<accession>A0A520XGP9</accession>
<keyword evidence="3 5" id="KW-1133">Transmembrane helix</keyword>
<dbReference type="InterPro" id="IPR052561">
    <property type="entry name" value="ComplexI_Subunit1"/>
</dbReference>
<evidence type="ECO:0000256" key="3">
    <source>
        <dbReference type="ARBA" id="ARBA00022989"/>
    </source>
</evidence>
<evidence type="ECO:0000256" key="1">
    <source>
        <dbReference type="ARBA" id="ARBA00004141"/>
    </source>
</evidence>
<keyword evidence="4 5" id="KW-0472">Membrane</keyword>
<feature type="transmembrane region" description="Helical" evidence="5">
    <location>
        <begin position="12"/>
        <end position="33"/>
    </location>
</feature>
<feature type="transmembrane region" description="Helical" evidence="5">
    <location>
        <begin position="107"/>
        <end position="128"/>
    </location>
</feature>
<proteinExistence type="predicted"/>
<feature type="transmembrane region" description="Helical" evidence="5">
    <location>
        <begin position="181"/>
        <end position="199"/>
    </location>
</feature>